<reference evidence="2" key="1">
    <citation type="submission" date="2021-10" db="EMBL/GenBank/DDBJ databases">
        <title>De novo Genome Assembly of Clathrus columnatus (Basidiomycota, Fungi) Using Illumina and Nanopore Sequence Data.</title>
        <authorList>
            <person name="Ogiso-Tanaka E."/>
            <person name="Itagaki H."/>
            <person name="Hosoya T."/>
            <person name="Hosaka K."/>
        </authorList>
    </citation>
    <scope>NUCLEOTIDE SEQUENCE</scope>
    <source>
        <strain evidence="2">MO-923</strain>
    </source>
</reference>
<sequence length="140" mass="15953">MNTYGQDRYVVIKIQNKSKVKNIVIKNVKLEHDDKNATVPESEINNSVIPSNSSYLMSACGKFKSFNGTKGSFDLYEEEASEKLIGTFDWYCPETCWPRKCHNHANVKEGDPSWSVEAKGFHIEDDDKPLDNETITCIEK</sequence>
<evidence type="ECO:0000256" key="1">
    <source>
        <dbReference type="ARBA" id="ARBA00010795"/>
    </source>
</evidence>
<organism evidence="2 3">
    <name type="scientific">Clathrus columnatus</name>
    <dbReference type="NCBI Taxonomy" id="1419009"/>
    <lineage>
        <taxon>Eukaryota</taxon>
        <taxon>Fungi</taxon>
        <taxon>Dikarya</taxon>
        <taxon>Basidiomycota</taxon>
        <taxon>Agaricomycotina</taxon>
        <taxon>Agaricomycetes</taxon>
        <taxon>Phallomycetidae</taxon>
        <taxon>Phallales</taxon>
        <taxon>Clathraceae</taxon>
        <taxon>Clathrus</taxon>
    </lineage>
</organism>
<comment type="caution">
    <text evidence="2">The sequence shown here is derived from an EMBL/GenBank/DDBJ whole genome shotgun (WGS) entry which is preliminary data.</text>
</comment>
<dbReference type="InterPro" id="IPR009413">
    <property type="entry name" value="Aegerolysin-typ"/>
</dbReference>
<evidence type="ECO:0000313" key="2">
    <source>
        <dbReference type="EMBL" id="GJJ11747.1"/>
    </source>
</evidence>
<dbReference type="Gene3D" id="2.60.270.50">
    <property type="match status" value="1"/>
</dbReference>
<proteinExistence type="inferred from homology"/>
<dbReference type="AlphaFoldDB" id="A0AAV5AAT5"/>
<accession>A0AAV5AAT5</accession>
<comment type="similarity">
    <text evidence="1">Belongs to the aegerolysin family.</text>
</comment>
<dbReference type="Proteomes" id="UP001050691">
    <property type="component" value="Unassembled WGS sequence"/>
</dbReference>
<dbReference type="GO" id="GO:0019836">
    <property type="term" value="P:symbiont-mediated hemolysis of host erythrocyte"/>
    <property type="evidence" value="ECO:0007669"/>
    <property type="project" value="InterPro"/>
</dbReference>
<gene>
    <name evidence="2" type="ORF">Clacol_005985</name>
</gene>
<keyword evidence="3" id="KW-1185">Reference proteome</keyword>
<name>A0AAV5AAT5_9AGAM</name>
<dbReference type="Pfam" id="PF06355">
    <property type="entry name" value="Aegerolysin"/>
    <property type="match status" value="1"/>
</dbReference>
<evidence type="ECO:0000313" key="3">
    <source>
        <dbReference type="Proteomes" id="UP001050691"/>
    </source>
</evidence>
<protein>
    <submittedName>
        <fullName evidence="2">Uncharacterized protein</fullName>
    </submittedName>
</protein>
<dbReference type="EMBL" id="BPWL01000007">
    <property type="protein sequence ID" value="GJJ11747.1"/>
    <property type="molecule type" value="Genomic_DNA"/>
</dbReference>